<feature type="compositionally biased region" description="Low complexity" evidence="1">
    <location>
        <begin position="494"/>
        <end position="506"/>
    </location>
</feature>
<dbReference type="Proteomes" id="UP000069272">
    <property type="component" value="Chromosome X"/>
</dbReference>
<organism evidence="3 4">
    <name type="scientific">Anopheles albimanus</name>
    <name type="common">New world malaria mosquito</name>
    <dbReference type="NCBI Taxonomy" id="7167"/>
    <lineage>
        <taxon>Eukaryota</taxon>
        <taxon>Metazoa</taxon>
        <taxon>Ecdysozoa</taxon>
        <taxon>Arthropoda</taxon>
        <taxon>Hexapoda</taxon>
        <taxon>Insecta</taxon>
        <taxon>Pterygota</taxon>
        <taxon>Neoptera</taxon>
        <taxon>Endopterygota</taxon>
        <taxon>Diptera</taxon>
        <taxon>Nematocera</taxon>
        <taxon>Culicoidea</taxon>
        <taxon>Culicidae</taxon>
        <taxon>Anophelinae</taxon>
        <taxon>Anopheles</taxon>
    </lineage>
</organism>
<feature type="region of interest" description="Disordered" evidence="1">
    <location>
        <begin position="488"/>
        <end position="519"/>
    </location>
</feature>
<dbReference type="VEuPathDB" id="VectorBase:AALB20_036930"/>
<feature type="compositionally biased region" description="Basic and acidic residues" evidence="1">
    <location>
        <begin position="265"/>
        <end position="277"/>
    </location>
</feature>
<evidence type="ECO:0000313" key="3">
    <source>
        <dbReference type="EnsemblMetazoa" id="AALB006672-PA"/>
    </source>
</evidence>
<feature type="region of interest" description="Disordered" evidence="1">
    <location>
        <begin position="258"/>
        <end position="323"/>
    </location>
</feature>
<feature type="signal peptide" evidence="2">
    <location>
        <begin position="1"/>
        <end position="29"/>
    </location>
</feature>
<feature type="chain" id="PRO_5043444649" evidence="2">
    <location>
        <begin position="30"/>
        <end position="519"/>
    </location>
</feature>
<protein>
    <submittedName>
        <fullName evidence="3">Uncharacterized protein</fullName>
    </submittedName>
</protein>
<reference evidence="3 4" key="1">
    <citation type="journal article" date="2017" name="G3 (Bethesda)">
        <title>The Physical Genome Mapping of Anopheles albimanus Corrected Scaffold Misassemblies and Identified Interarm Rearrangements in Genus Anopheles.</title>
        <authorList>
            <person name="Artemov G.N."/>
            <person name="Peery A.N."/>
            <person name="Jiang X."/>
            <person name="Tu Z."/>
            <person name="Stegniy V.N."/>
            <person name="Sharakhova M.V."/>
            <person name="Sharakhov I.V."/>
        </authorList>
    </citation>
    <scope>NUCLEOTIDE SEQUENCE [LARGE SCALE GENOMIC DNA]</scope>
    <source>
        <strain evidence="3 4">ALBI9_A</strain>
    </source>
</reference>
<reference evidence="3" key="2">
    <citation type="submission" date="2022-08" db="UniProtKB">
        <authorList>
            <consortium name="EnsemblMetazoa"/>
        </authorList>
    </citation>
    <scope>IDENTIFICATION</scope>
    <source>
        <strain evidence="3">STECLA/ALBI9_A</strain>
    </source>
</reference>
<sequence>MMLLSDALGRALLLVMVSCGVLLPSSVNNQPVGVTTDRLASGDRHRELRRLATIGLVFGAIETEAALERAVERQVRDLRTTVASNRSHRTDLTGLTGTLERNQLVLELLDRGLELAATTRPDLTSSGDYRRELRKRAQQVRQRSSRQQAAMVRDALHPIRHGLARWRHDQRDGGSSIERQVEDQLAQMRHRLATRIRRTVQHLHHQEHQQGTSRPDLAMVQRLLAQTVPATPVRHFRELLQGGLQDHIERLFRRRHADATVSGEAEEKTEKETKEKQQQQQQQEQNELAISVEGVASGEQESSSSASSEEEEDGPGGLVGLIASLSGGGDEGSDVGALIGTLSGLITNLFGPGGLDIPGLLGTGTSLIAGLLGGDDNFGKVLGSYVGIAIEGLSGGGADMNGAFFGNFLGALLAALSSDPEDESLPLRPKLFIENFFSGLQEAKRKDDPQQGDQHQSGGSDLFGFLTHVVSSVVGGITSLVLNASLGSSGGSSQGSADASGASSAGSSGGGAASPEHHR</sequence>
<evidence type="ECO:0000313" key="4">
    <source>
        <dbReference type="Proteomes" id="UP000069272"/>
    </source>
</evidence>
<evidence type="ECO:0000256" key="1">
    <source>
        <dbReference type="SAM" id="MobiDB-lite"/>
    </source>
</evidence>
<dbReference type="AlphaFoldDB" id="A0A182FJH7"/>
<keyword evidence="2" id="KW-0732">Signal</keyword>
<proteinExistence type="predicted"/>
<accession>A0A182FJH7</accession>
<evidence type="ECO:0000256" key="2">
    <source>
        <dbReference type="SAM" id="SignalP"/>
    </source>
</evidence>
<dbReference type="VEuPathDB" id="VectorBase:AALB006672"/>
<name>A0A182FJH7_ANOAL</name>
<dbReference type="EnsemblMetazoa" id="AALB006672-RA">
    <property type="protein sequence ID" value="AALB006672-PA"/>
    <property type="gene ID" value="AALB006672"/>
</dbReference>
<feature type="compositionally biased region" description="Low complexity" evidence="1">
    <location>
        <begin position="278"/>
        <end position="307"/>
    </location>
</feature>
<keyword evidence="4" id="KW-1185">Reference proteome</keyword>